<reference evidence="1 2" key="1">
    <citation type="submission" date="2014-03" db="EMBL/GenBank/DDBJ databases">
        <title>Draft Genome Sequences of Four Burkholderia Strains.</title>
        <authorList>
            <person name="Liu X.Y."/>
            <person name="Li C.X."/>
            <person name="Xu J.H."/>
        </authorList>
    </citation>
    <scope>NUCLEOTIDE SEQUENCE [LARGE SCALE GENOMIC DNA]</scope>
    <source>
        <strain evidence="1 2">DSM 50014</strain>
    </source>
</reference>
<evidence type="ECO:0008006" key="3">
    <source>
        <dbReference type="Google" id="ProtNLM"/>
    </source>
</evidence>
<dbReference type="EMBL" id="JFHC01000037">
    <property type="protein sequence ID" value="KDR40698.1"/>
    <property type="molecule type" value="Genomic_DNA"/>
</dbReference>
<accession>A0A069PJ24</accession>
<evidence type="ECO:0000313" key="2">
    <source>
        <dbReference type="Proteomes" id="UP000027466"/>
    </source>
</evidence>
<evidence type="ECO:0000313" key="1">
    <source>
        <dbReference type="EMBL" id="KDR40698.1"/>
    </source>
</evidence>
<protein>
    <recommendedName>
        <fullName evidence="3">Peptidase C80 domain-containing protein</fullName>
    </recommendedName>
</protein>
<organism evidence="1 2">
    <name type="scientific">Caballeronia glathei</name>
    <dbReference type="NCBI Taxonomy" id="60547"/>
    <lineage>
        <taxon>Bacteria</taxon>
        <taxon>Pseudomonadati</taxon>
        <taxon>Pseudomonadota</taxon>
        <taxon>Betaproteobacteria</taxon>
        <taxon>Burkholderiales</taxon>
        <taxon>Burkholderiaceae</taxon>
        <taxon>Caballeronia</taxon>
    </lineage>
</organism>
<name>A0A069PJ24_9BURK</name>
<dbReference type="Proteomes" id="UP000027466">
    <property type="component" value="Unassembled WGS sequence"/>
</dbReference>
<dbReference type="STRING" id="60547.GCA_000751215_01695"/>
<dbReference type="RefSeq" id="WP_035928550.1">
    <property type="nucleotide sequence ID" value="NZ_CADFFX010000014.1"/>
</dbReference>
<gene>
    <name evidence="1" type="ORF">BG61_23445</name>
</gene>
<keyword evidence="2" id="KW-1185">Reference proteome</keyword>
<dbReference type="AlphaFoldDB" id="A0A069PJ24"/>
<sequence length="199" mass="21978">MLMFFGKPKGKNQDIDENASRAARLKALREHFYAWKQWSEFAPGNAGFAPVPIQLLVNEIKDGSSKRLKDYGDNAQILVLNAHGSSRTFNGYDGSDVAGMLVSLGIKDAGTREVWVAACDVGHQTQDNSSPEPFAVDLLRQLRQHGLDPKVYAPRGNISYRDKSTKTVGVESVIAYGKVVIPTKERTYPFAEGWVLAHI</sequence>
<proteinExistence type="predicted"/>
<comment type="caution">
    <text evidence="1">The sequence shown here is derived from an EMBL/GenBank/DDBJ whole genome shotgun (WGS) entry which is preliminary data.</text>
</comment>